<accession>A0ABQ5VX48</accession>
<gene>
    <name evidence="1" type="ORF">GCM10007939_19510</name>
</gene>
<keyword evidence="2" id="KW-1185">Reference proteome</keyword>
<proteinExistence type="predicted"/>
<organism evidence="1 2">
    <name type="scientific">Amylibacter marinus</name>
    <dbReference type="NCBI Taxonomy" id="1475483"/>
    <lineage>
        <taxon>Bacteria</taxon>
        <taxon>Pseudomonadati</taxon>
        <taxon>Pseudomonadota</taxon>
        <taxon>Alphaproteobacteria</taxon>
        <taxon>Rhodobacterales</taxon>
        <taxon>Paracoccaceae</taxon>
        <taxon>Amylibacter</taxon>
    </lineage>
</organism>
<evidence type="ECO:0000313" key="2">
    <source>
        <dbReference type="Proteomes" id="UP001156694"/>
    </source>
</evidence>
<sequence>MNSKIKKALLAANIILLLVICFGVMKVVNGRAAEIAVEKLQKTCAHMVAGVTSGQMTLAQAQDYALGQSSQGTYVPEIEITQKGNALMMQTSDSSVVTALAQDKSQGILAVNCTQLIAQ</sequence>
<evidence type="ECO:0000313" key="1">
    <source>
        <dbReference type="EMBL" id="GLQ35668.1"/>
    </source>
</evidence>
<dbReference type="Proteomes" id="UP001156694">
    <property type="component" value="Unassembled WGS sequence"/>
</dbReference>
<comment type="caution">
    <text evidence="1">The sequence shown here is derived from an EMBL/GenBank/DDBJ whole genome shotgun (WGS) entry which is preliminary data.</text>
</comment>
<protein>
    <submittedName>
        <fullName evidence="1">Uncharacterized protein</fullName>
    </submittedName>
</protein>
<reference evidence="2" key="1">
    <citation type="journal article" date="2019" name="Int. J. Syst. Evol. Microbiol.">
        <title>The Global Catalogue of Microorganisms (GCM) 10K type strain sequencing project: providing services to taxonomists for standard genome sequencing and annotation.</title>
        <authorList>
            <consortium name="The Broad Institute Genomics Platform"/>
            <consortium name="The Broad Institute Genome Sequencing Center for Infectious Disease"/>
            <person name="Wu L."/>
            <person name="Ma J."/>
        </authorList>
    </citation>
    <scope>NUCLEOTIDE SEQUENCE [LARGE SCALE GENOMIC DNA]</scope>
    <source>
        <strain evidence="2">NBRC 110140</strain>
    </source>
</reference>
<dbReference type="RefSeq" id="WP_284378402.1">
    <property type="nucleotide sequence ID" value="NZ_BSNN01000004.1"/>
</dbReference>
<dbReference type="EMBL" id="BSNN01000004">
    <property type="protein sequence ID" value="GLQ35668.1"/>
    <property type="molecule type" value="Genomic_DNA"/>
</dbReference>
<name>A0ABQ5VX48_9RHOB</name>